<dbReference type="Gene3D" id="1.50.40.10">
    <property type="entry name" value="Mitochondrial carrier domain"/>
    <property type="match status" value="1"/>
</dbReference>
<organism evidence="12">
    <name type="scientific">Mucor ambiguus</name>
    <dbReference type="NCBI Taxonomy" id="91626"/>
    <lineage>
        <taxon>Eukaryota</taxon>
        <taxon>Fungi</taxon>
        <taxon>Fungi incertae sedis</taxon>
        <taxon>Mucoromycota</taxon>
        <taxon>Mucoromycotina</taxon>
        <taxon>Mucoromycetes</taxon>
        <taxon>Mucorales</taxon>
        <taxon>Mucorineae</taxon>
        <taxon>Mucoraceae</taxon>
        <taxon>Mucor</taxon>
    </lineage>
</organism>
<gene>
    <name evidence="12" type="ORF">MAM1_0005c00612</name>
</gene>
<evidence type="ECO:0000256" key="5">
    <source>
        <dbReference type="ARBA" id="ARBA00022737"/>
    </source>
</evidence>
<dbReference type="EMBL" id="DF836294">
    <property type="protein sequence ID" value="GAN01181.1"/>
    <property type="molecule type" value="Genomic_DNA"/>
</dbReference>
<evidence type="ECO:0008006" key="14">
    <source>
        <dbReference type="Google" id="ProtNLM"/>
    </source>
</evidence>
<dbReference type="FunFam" id="1.50.40.10:FF:000107">
    <property type="entry name" value="Mitochondrial dicarboxylate carrier"/>
    <property type="match status" value="1"/>
</dbReference>
<keyword evidence="8 9" id="KW-0472">Membrane</keyword>
<dbReference type="OrthoDB" id="448427at2759"/>
<dbReference type="InterPro" id="IPR023395">
    <property type="entry name" value="MCP_dom_sf"/>
</dbReference>
<dbReference type="SUPFAM" id="SSF103506">
    <property type="entry name" value="Mitochondrial carrier"/>
    <property type="match status" value="1"/>
</dbReference>
<evidence type="ECO:0000256" key="3">
    <source>
        <dbReference type="ARBA" id="ARBA00022448"/>
    </source>
</evidence>
<dbReference type="Pfam" id="PF00153">
    <property type="entry name" value="Mito_carr"/>
    <property type="match status" value="3"/>
</dbReference>
<protein>
    <recommendedName>
        <fullName evidence="14">Mitochondrial dicarboxylate transporter</fullName>
    </recommendedName>
</protein>
<evidence type="ECO:0000256" key="10">
    <source>
        <dbReference type="RuleBase" id="RU000488"/>
    </source>
</evidence>
<feature type="repeat" description="Solcar" evidence="9">
    <location>
        <begin position="14"/>
        <end position="99"/>
    </location>
</feature>
<dbReference type="GO" id="GO:0055085">
    <property type="term" value="P:transmembrane transport"/>
    <property type="evidence" value="ECO:0007669"/>
    <property type="project" value="InterPro"/>
</dbReference>
<evidence type="ECO:0000256" key="8">
    <source>
        <dbReference type="ARBA" id="ARBA00023136"/>
    </source>
</evidence>
<dbReference type="InterPro" id="IPR018108">
    <property type="entry name" value="MCP_transmembrane"/>
</dbReference>
<keyword evidence="3 10" id="KW-0813">Transport</keyword>
<comment type="subcellular location">
    <subcellularLocation>
        <location evidence="1">Mitochondrion membrane</location>
        <topology evidence="1">Multi-pass membrane protein</topology>
    </subcellularLocation>
</comment>
<dbReference type="GO" id="GO:0031966">
    <property type="term" value="C:mitochondrial membrane"/>
    <property type="evidence" value="ECO:0007669"/>
    <property type="project" value="UniProtKB-SubCell"/>
</dbReference>
<feature type="repeat" description="Solcar" evidence="9">
    <location>
        <begin position="208"/>
        <end position="294"/>
    </location>
</feature>
<feature type="repeat" description="Solcar" evidence="9">
    <location>
        <begin position="112"/>
        <end position="199"/>
    </location>
</feature>
<evidence type="ECO:0000256" key="7">
    <source>
        <dbReference type="ARBA" id="ARBA00023128"/>
    </source>
</evidence>
<keyword evidence="7" id="KW-0496">Mitochondrion</keyword>
<evidence type="ECO:0000256" key="11">
    <source>
        <dbReference type="SAM" id="Phobius"/>
    </source>
</evidence>
<dbReference type="Proteomes" id="UP000053815">
    <property type="component" value="Unassembled WGS sequence"/>
</dbReference>
<sequence>MSTTTAVAAKSTTAKKSYPFYFGGAASCVAAIVVHPFDLTKVRLQNTKGSMNHGMFSTMVKIAQNEGFFKLYAGLSASILRQATYSTVRFGVYEKLKDYIQSTTQQKANVGQLLICSSVAGALGGACGNPGDVINVRMQNDGQLPPQQRRNYKHALDGIIRISKEEGTTALFRGLGPNINRAILMTSSQCVSYDMFKAILLNHTPMQDGIGLHLTSSVLAGLVATTVCSPVDVIKTRIMSASTGDHRMSATSIMKQMFKSEGIKSFFKGWTPAFIRLGPQTIITFVVLEQFKTWHDMFQQDRQLAVAHQI</sequence>
<evidence type="ECO:0000256" key="4">
    <source>
        <dbReference type="ARBA" id="ARBA00022692"/>
    </source>
</evidence>
<keyword evidence="6 11" id="KW-1133">Transmembrane helix</keyword>
<dbReference type="PRINTS" id="PR00784">
    <property type="entry name" value="MTUNCOUPLING"/>
</dbReference>
<name>A0A0C9M039_9FUNG</name>
<keyword evidence="13" id="KW-1185">Reference proteome</keyword>
<proteinExistence type="inferred from homology"/>
<keyword evidence="5" id="KW-0677">Repeat</keyword>
<dbReference type="InterPro" id="IPR050391">
    <property type="entry name" value="Mito_Metabolite_Transporter"/>
</dbReference>
<comment type="similarity">
    <text evidence="2 10">Belongs to the mitochondrial carrier (TC 2.A.29) family.</text>
</comment>
<evidence type="ECO:0000256" key="2">
    <source>
        <dbReference type="ARBA" id="ARBA00006375"/>
    </source>
</evidence>
<reference evidence="12" key="1">
    <citation type="submission" date="2014-09" db="EMBL/GenBank/DDBJ databases">
        <title>Draft genome sequence of an oleaginous Mucoromycotina fungus Mucor ambiguus NBRC6742.</title>
        <authorList>
            <person name="Takeda I."/>
            <person name="Yamane N."/>
            <person name="Morita T."/>
            <person name="Tamano K."/>
            <person name="Machida M."/>
            <person name="Baker S."/>
            <person name="Koike H."/>
        </authorList>
    </citation>
    <scope>NUCLEOTIDE SEQUENCE</scope>
    <source>
        <strain evidence="12">NBRC 6742</strain>
    </source>
</reference>
<keyword evidence="4 9" id="KW-0812">Transmembrane</keyword>
<dbReference type="PROSITE" id="PS50920">
    <property type="entry name" value="SOLCAR"/>
    <property type="match status" value="3"/>
</dbReference>
<evidence type="ECO:0000313" key="12">
    <source>
        <dbReference type="EMBL" id="GAN01181.1"/>
    </source>
</evidence>
<evidence type="ECO:0000256" key="9">
    <source>
        <dbReference type="PROSITE-ProRule" id="PRU00282"/>
    </source>
</evidence>
<evidence type="ECO:0000256" key="1">
    <source>
        <dbReference type="ARBA" id="ARBA00004225"/>
    </source>
</evidence>
<dbReference type="AlphaFoldDB" id="A0A0C9M039"/>
<evidence type="ECO:0000256" key="6">
    <source>
        <dbReference type="ARBA" id="ARBA00022989"/>
    </source>
</evidence>
<feature type="transmembrane region" description="Helical" evidence="11">
    <location>
        <begin position="20"/>
        <end position="39"/>
    </location>
</feature>
<dbReference type="STRING" id="91626.A0A0C9M039"/>
<accession>A0A0C9M039</accession>
<evidence type="ECO:0000313" key="13">
    <source>
        <dbReference type="Proteomes" id="UP000053815"/>
    </source>
</evidence>
<dbReference type="PANTHER" id="PTHR45618">
    <property type="entry name" value="MITOCHONDRIAL DICARBOXYLATE CARRIER-RELATED"/>
    <property type="match status" value="1"/>
</dbReference>
<dbReference type="InterPro" id="IPR002067">
    <property type="entry name" value="MCP"/>
</dbReference>